<keyword evidence="1" id="KW-0862">Zinc</keyword>
<feature type="non-terminal residue" evidence="4">
    <location>
        <position position="1"/>
    </location>
</feature>
<accession>A0A8J2JHC6</accession>
<protein>
    <recommendedName>
        <fullName evidence="3">C2H2-type domain-containing protein</fullName>
    </recommendedName>
</protein>
<feature type="region of interest" description="Disordered" evidence="2">
    <location>
        <begin position="152"/>
        <end position="172"/>
    </location>
</feature>
<evidence type="ECO:0000256" key="1">
    <source>
        <dbReference type="PROSITE-ProRule" id="PRU00042"/>
    </source>
</evidence>
<dbReference type="Proteomes" id="UP000708208">
    <property type="component" value="Unassembled WGS sequence"/>
</dbReference>
<evidence type="ECO:0000313" key="4">
    <source>
        <dbReference type="EMBL" id="CAG7720250.1"/>
    </source>
</evidence>
<evidence type="ECO:0000313" key="5">
    <source>
        <dbReference type="Proteomes" id="UP000708208"/>
    </source>
</evidence>
<dbReference type="AlphaFoldDB" id="A0A8J2JHC6"/>
<evidence type="ECO:0000259" key="3">
    <source>
        <dbReference type="PROSITE" id="PS50157"/>
    </source>
</evidence>
<reference evidence="4" key="1">
    <citation type="submission" date="2021-06" db="EMBL/GenBank/DDBJ databases">
        <authorList>
            <person name="Hodson N. C."/>
            <person name="Mongue J. A."/>
            <person name="Jaron S. K."/>
        </authorList>
    </citation>
    <scope>NUCLEOTIDE SEQUENCE</scope>
</reference>
<evidence type="ECO:0000256" key="2">
    <source>
        <dbReference type="SAM" id="MobiDB-lite"/>
    </source>
</evidence>
<keyword evidence="1" id="KW-0479">Metal-binding</keyword>
<feature type="compositionally biased region" description="Polar residues" evidence="2">
    <location>
        <begin position="152"/>
        <end position="168"/>
    </location>
</feature>
<dbReference type="EMBL" id="CAJVCH010068867">
    <property type="protein sequence ID" value="CAG7720250.1"/>
    <property type="molecule type" value="Genomic_DNA"/>
</dbReference>
<dbReference type="GO" id="GO:0008270">
    <property type="term" value="F:zinc ion binding"/>
    <property type="evidence" value="ECO:0007669"/>
    <property type="project" value="UniProtKB-KW"/>
</dbReference>
<gene>
    <name evidence="4" type="ORF">AFUS01_LOCUS9536</name>
</gene>
<feature type="domain" description="C2H2-type" evidence="3">
    <location>
        <begin position="123"/>
        <end position="156"/>
    </location>
</feature>
<keyword evidence="1" id="KW-0863">Zinc-finger</keyword>
<proteinExistence type="predicted"/>
<dbReference type="PROSITE" id="PS50157">
    <property type="entry name" value="ZINC_FINGER_C2H2_2"/>
    <property type="match status" value="1"/>
</dbReference>
<sequence>TGINESSRPDLFLTNNPEDNEGIRSRKSMLRIIARDQVISQFSFPLYVSSNTRTDTNVCEDRNRQGALRTPRSLNAAARHKIDLFLILADRPNRDLSSKASTVTVEHYVLCKDLGPGVFRYSNRCKSYLYRRCLRRFQKSANLMKHMESMHLNRNTQKSSKATRSGQGSEFGGVIKHTEV</sequence>
<organism evidence="4 5">
    <name type="scientific">Allacma fusca</name>
    <dbReference type="NCBI Taxonomy" id="39272"/>
    <lineage>
        <taxon>Eukaryota</taxon>
        <taxon>Metazoa</taxon>
        <taxon>Ecdysozoa</taxon>
        <taxon>Arthropoda</taxon>
        <taxon>Hexapoda</taxon>
        <taxon>Collembola</taxon>
        <taxon>Symphypleona</taxon>
        <taxon>Sminthuridae</taxon>
        <taxon>Allacma</taxon>
    </lineage>
</organism>
<keyword evidence="5" id="KW-1185">Reference proteome</keyword>
<dbReference type="InterPro" id="IPR013087">
    <property type="entry name" value="Znf_C2H2_type"/>
</dbReference>
<comment type="caution">
    <text evidence="4">The sequence shown here is derived from an EMBL/GenBank/DDBJ whole genome shotgun (WGS) entry which is preliminary data.</text>
</comment>
<name>A0A8J2JHC6_9HEXA</name>